<evidence type="ECO:0000313" key="5">
    <source>
        <dbReference type="EMBL" id="KAK0579054.1"/>
    </source>
</evidence>
<dbReference type="PANTHER" id="PTHR31009">
    <property type="entry name" value="S-ADENOSYL-L-METHIONINE:CARBOXYL METHYLTRANSFERASE FAMILY PROTEIN"/>
    <property type="match status" value="1"/>
</dbReference>
<keyword evidence="3" id="KW-0479">Metal-binding</keyword>
<proteinExistence type="predicted"/>
<evidence type="ECO:0000313" key="6">
    <source>
        <dbReference type="Proteomes" id="UP001168877"/>
    </source>
</evidence>
<dbReference type="GO" id="GO:0032259">
    <property type="term" value="P:methylation"/>
    <property type="evidence" value="ECO:0007669"/>
    <property type="project" value="UniProtKB-KW"/>
</dbReference>
<dbReference type="EMBL" id="JAUESC010000385">
    <property type="protein sequence ID" value="KAK0579054.1"/>
    <property type="molecule type" value="Genomic_DNA"/>
</dbReference>
<reference evidence="5" key="2">
    <citation type="submission" date="2023-06" db="EMBL/GenBank/DDBJ databases">
        <authorList>
            <person name="Swenson N.G."/>
            <person name="Wegrzyn J.L."/>
            <person name="Mcevoy S.L."/>
        </authorList>
    </citation>
    <scope>NUCLEOTIDE SEQUENCE</scope>
    <source>
        <strain evidence="5">NS2018</strain>
        <tissue evidence="5">Leaf</tissue>
    </source>
</reference>
<dbReference type="GO" id="GO:0008168">
    <property type="term" value="F:methyltransferase activity"/>
    <property type="evidence" value="ECO:0007669"/>
    <property type="project" value="UniProtKB-KW"/>
</dbReference>
<reference evidence="5" key="1">
    <citation type="journal article" date="2022" name="Plant J.">
        <title>Strategies of tolerance reflected in two North American maple genomes.</title>
        <authorList>
            <person name="McEvoy S.L."/>
            <person name="Sezen U.U."/>
            <person name="Trouern-Trend A."/>
            <person name="McMahon S.M."/>
            <person name="Schaberg P.G."/>
            <person name="Yang J."/>
            <person name="Wegrzyn J.L."/>
            <person name="Swenson N.G."/>
        </authorList>
    </citation>
    <scope>NUCLEOTIDE SEQUENCE</scope>
    <source>
        <strain evidence="5">NS2018</strain>
    </source>
</reference>
<evidence type="ECO:0000256" key="3">
    <source>
        <dbReference type="ARBA" id="ARBA00022723"/>
    </source>
</evidence>
<dbReference type="AlphaFoldDB" id="A0AA39V8I2"/>
<keyword evidence="2" id="KW-0808">Transferase</keyword>
<sequence>MELQKVLHMNGDGDYSYANNSSLQTNAILKTKSSIQESIAEIYCNNFPECFKFADLGCSSGPNTYLPTWEVIEALHSTCHSQNHKPPMLQVFLNDLPGNDFNSIFKLLPSFYETLKKEKGDEFGEYCFITAVPKSFYGRLFPSNSLHFIFSSFSVQWLSQVPKGLVNEYGVQLNKGNIYIAKTSPPGVHKAYLDQFESDFTLFLRLRAEELKPRGRMVLTLMGGNKYLNDMQELLAMAINDMVLEGLIEESKLDSYNLPIYPPYDEQEVRSIIEREGSFNIHQLETFHPAPAEGFDKDNKGLDTRGEIVASNIRAISDSLLASHFGESKIDDMFHRFSIKVAHYLETRSVESTCILITLIKK</sequence>
<dbReference type="InterPro" id="IPR005299">
    <property type="entry name" value="MeTrfase_7"/>
</dbReference>
<keyword evidence="6" id="KW-1185">Reference proteome</keyword>
<keyword evidence="4" id="KW-0460">Magnesium</keyword>
<dbReference type="SUPFAM" id="SSF53335">
    <property type="entry name" value="S-adenosyl-L-methionine-dependent methyltransferases"/>
    <property type="match status" value="1"/>
</dbReference>
<dbReference type="Proteomes" id="UP001168877">
    <property type="component" value="Unassembled WGS sequence"/>
</dbReference>
<protein>
    <submittedName>
        <fullName evidence="5">Uncharacterized protein</fullName>
    </submittedName>
</protein>
<dbReference type="InterPro" id="IPR042086">
    <property type="entry name" value="MeTrfase_capping"/>
</dbReference>
<name>A0AA39V8I2_ACESA</name>
<gene>
    <name evidence="5" type="ORF">LWI29_020207</name>
</gene>
<dbReference type="Pfam" id="PF03492">
    <property type="entry name" value="Methyltransf_7"/>
    <property type="match status" value="1"/>
</dbReference>
<evidence type="ECO:0000256" key="1">
    <source>
        <dbReference type="ARBA" id="ARBA00022603"/>
    </source>
</evidence>
<dbReference type="InterPro" id="IPR029063">
    <property type="entry name" value="SAM-dependent_MTases_sf"/>
</dbReference>
<dbReference type="Gene3D" id="1.10.1200.270">
    <property type="entry name" value="Methyltransferase, alpha-helical capping domain"/>
    <property type="match status" value="1"/>
</dbReference>
<evidence type="ECO:0000256" key="2">
    <source>
        <dbReference type="ARBA" id="ARBA00022679"/>
    </source>
</evidence>
<comment type="caution">
    <text evidence="5">The sequence shown here is derived from an EMBL/GenBank/DDBJ whole genome shotgun (WGS) entry which is preliminary data.</text>
</comment>
<accession>A0AA39V8I2</accession>
<keyword evidence="1" id="KW-0489">Methyltransferase</keyword>
<dbReference type="GO" id="GO:0046872">
    <property type="term" value="F:metal ion binding"/>
    <property type="evidence" value="ECO:0007669"/>
    <property type="project" value="UniProtKB-KW"/>
</dbReference>
<dbReference type="Gene3D" id="3.40.50.150">
    <property type="entry name" value="Vaccinia Virus protein VP39"/>
    <property type="match status" value="1"/>
</dbReference>
<evidence type="ECO:0000256" key="4">
    <source>
        <dbReference type="ARBA" id="ARBA00022842"/>
    </source>
</evidence>
<organism evidence="5 6">
    <name type="scientific">Acer saccharum</name>
    <name type="common">Sugar maple</name>
    <dbReference type="NCBI Taxonomy" id="4024"/>
    <lineage>
        <taxon>Eukaryota</taxon>
        <taxon>Viridiplantae</taxon>
        <taxon>Streptophyta</taxon>
        <taxon>Embryophyta</taxon>
        <taxon>Tracheophyta</taxon>
        <taxon>Spermatophyta</taxon>
        <taxon>Magnoliopsida</taxon>
        <taxon>eudicotyledons</taxon>
        <taxon>Gunneridae</taxon>
        <taxon>Pentapetalae</taxon>
        <taxon>rosids</taxon>
        <taxon>malvids</taxon>
        <taxon>Sapindales</taxon>
        <taxon>Sapindaceae</taxon>
        <taxon>Hippocastanoideae</taxon>
        <taxon>Acereae</taxon>
        <taxon>Acer</taxon>
    </lineage>
</organism>